<dbReference type="OrthoDB" id="690928at2759"/>
<keyword evidence="1" id="KW-1133">Transmembrane helix</keyword>
<evidence type="ECO:0000313" key="3">
    <source>
        <dbReference type="Proteomes" id="UP001151699"/>
    </source>
</evidence>
<comment type="caution">
    <text evidence="2">The sequence shown here is derived from an EMBL/GenBank/DDBJ whole genome shotgun (WGS) entry which is preliminary data.</text>
</comment>
<evidence type="ECO:0000313" key="2">
    <source>
        <dbReference type="EMBL" id="KAJ6647150.1"/>
    </source>
</evidence>
<organism evidence="2 3">
    <name type="scientific">Pseudolycoriella hygida</name>
    <dbReference type="NCBI Taxonomy" id="35572"/>
    <lineage>
        <taxon>Eukaryota</taxon>
        <taxon>Metazoa</taxon>
        <taxon>Ecdysozoa</taxon>
        <taxon>Arthropoda</taxon>
        <taxon>Hexapoda</taxon>
        <taxon>Insecta</taxon>
        <taxon>Pterygota</taxon>
        <taxon>Neoptera</taxon>
        <taxon>Endopterygota</taxon>
        <taxon>Diptera</taxon>
        <taxon>Nematocera</taxon>
        <taxon>Sciaroidea</taxon>
        <taxon>Sciaridae</taxon>
        <taxon>Pseudolycoriella</taxon>
    </lineage>
</organism>
<dbReference type="Proteomes" id="UP001151699">
    <property type="component" value="Chromosome A"/>
</dbReference>
<dbReference type="AlphaFoldDB" id="A0A9Q0S8B4"/>
<feature type="non-terminal residue" evidence="2">
    <location>
        <position position="1"/>
    </location>
</feature>
<keyword evidence="1" id="KW-0812">Transmembrane</keyword>
<reference evidence="2" key="1">
    <citation type="submission" date="2022-07" db="EMBL/GenBank/DDBJ databases">
        <authorList>
            <person name="Trinca V."/>
            <person name="Uliana J.V.C."/>
            <person name="Torres T.T."/>
            <person name="Ward R.J."/>
            <person name="Monesi N."/>
        </authorList>
    </citation>
    <scope>NUCLEOTIDE SEQUENCE</scope>
    <source>
        <strain evidence="2">HSMRA1968</strain>
        <tissue evidence="2">Whole embryos</tissue>
    </source>
</reference>
<name>A0A9Q0S8B4_9DIPT</name>
<keyword evidence="3" id="KW-1185">Reference proteome</keyword>
<gene>
    <name evidence="2" type="ORF">Bhyg_02370</name>
</gene>
<feature type="non-terminal residue" evidence="2">
    <location>
        <position position="144"/>
    </location>
</feature>
<protein>
    <submittedName>
        <fullName evidence="2">Uncharacterized protein</fullName>
    </submittedName>
</protein>
<sequence length="144" mass="16772">SSRAESFFFFRASLKASITSGFLNNSDFLWFKTNAMFLPMVVMVALMFFAFLIYPALNLSITADVDDISTIRDKYSIRRCQYPFKNGKICDRRIESDQMVGWRTGDLCKMHKSDDKQYVEENYKIENYCDCSDKTQCLIAKQPD</sequence>
<proteinExistence type="predicted"/>
<feature type="transmembrane region" description="Helical" evidence="1">
    <location>
        <begin position="35"/>
        <end position="54"/>
    </location>
</feature>
<evidence type="ECO:0000256" key="1">
    <source>
        <dbReference type="SAM" id="Phobius"/>
    </source>
</evidence>
<dbReference type="EMBL" id="WJQU01000001">
    <property type="protein sequence ID" value="KAJ6647150.1"/>
    <property type="molecule type" value="Genomic_DNA"/>
</dbReference>
<accession>A0A9Q0S8B4</accession>
<keyword evidence="1" id="KW-0472">Membrane</keyword>